<reference evidence="1" key="1">
    <citation type="journal article" date="2015" name="Sci. Rep.">
        <title>Tissue- and time-dependent transcription in Ixodes ricinus salivary glands and midguts when blood feeding on the vertebrate host.</title>
        <authorList>
            <person name="Kotsyfakis M."/>
            <person name="Schwarz A."/>
            <person name="Erhart J."/>
            <person name="Ribeiro J.M."/>
        </authorList>
    </citation>
    <scope>NUCLEOTIDE SEQUENCE</scope>
    <source>
        <tissue evidence="1">Salivary gland and midgut</tissue>
    </source>
</reference>
<sequence>SEETYEALCITTASTVACTRHLLDRGFHFVPTSQYSSDDVEALFSTVRQLNGRTNQTDARAALSSLQKILVTGLLHSSKSGNRSHTIGTLGDLKKLAPRHYQVLLASLTFCYHTLMLCRCCQVTICLRF</sequence>
<evidence type="ECO:0000313" key="1">
    <source>
        <dbReference type="EMBL" id="JAB73971.1"/>
    </source>
</evidence>
<organism evidence="1">
    <name type="scientific">Ixodes ricinus</name>
    <name type="common">Common tick</name>
    <name type="synonym">Acarus ricinus</name>
    <dbReference type="NCBI Taxonomy" id="34613"/>
    <lineage>
        <taxon>Eukaryota</taxon>
        <taxon>Metazoa</taxon>
        <taxon>Ecdysozoa</taxon>
        <taxon>Arthropoda</taxon>
        <taxon>Chelicerata</taxon>
        <taxon>Arachnida</taxon>
        <taxon>Acari</taxon>
        <taxon>Parasitiformes</taxon>
        <taxon>Ixodida</taxon>
        <taxon>Ixodoidea</taxon>
        <taxon>Ixodidae</taxon>
        <taxon>Ixodinae</taxon>
        <taxon>Ixodes</taxon>
    </lineage>
</organism>
<dbReference type="AlphaFoldDB" id="V5IEB1"/>
<proteinExistence type="evidence at transcript level"/>
<feature type="non-terminal residue" evidence="1">
    <location>
        <position position="1"/>
    </location>
</feature>
<dbReference type="EMBL" id="GANP01010497">
    <property type="protein sequence ID" value="JAB73971.1"/>
    <property type="molecule type" value="mRNA"/>
</dbReference>
<protein>
    <submittedName>
        <fullName evidence="1">Uncharacterized protein</fullName>
    </submittedName>
</protein>
<accession>V5IEB1</accession>
<name>V5IEB1_IXORI</name>